<name>A0A8J7QDV8_9BACT</name>
<evidence type="ECO:0000313" key="3">
    <source>
        <dbReference type="EMBL" id="MBO1318580.1"/>
    </source>
</evidence>
<gene>
    <name evidence="2" type="ORF">J3U88_02290</name>
    <name evidence="3" type="ORF">J3U88_08930</name>
</gene>
<evidence type="ECO:0000256" key="1">
    <source>
        <dbReference type="SAM" id="SignalP"/>
    </source>
</evidence>
<feature type="signal peptide" evidence="1">
    <location>
        <begin position="1"/>
        <end position="19"/>
    </location>
</feature>
<reference evidence="2" key="1">
    <citation type="submission" date="2021-03" db="EMBL/GenBank/DDBJ databases">
        <authorList>
            <person name="Wang G."/>
        </authorList>
    </citation>
    <scope>NUCLEOTIDE SEQUENCE</scope>
    <source>
        <strain evidence="2">KCTC 12899</strain>
    </source>
</reference>
<proteinExistence type="predicted"/>
<dbReference type="AlphaFoldDB" id="A0A8J7QDV8"/>
<organism evidence="2 4">
    <name type="scientific">Acanthopleuribacter pedis</name>
    <dbReference type="NCBI Taxonomy" id="442870"/>
    <lineage>
        <taxon>Bacteria</taxon>
        <taxon>Pseudomonadati</taxon>
        <taxon>Acidobacteriota</taxon>
        <taxon>Holophagae</taxon>
        <taxon>Acanthopleuribacterales</taxon>
        <taxon>Acanthopleuribacteraceae</taxon>
        <taxon>Acanthopleuribacter</taxon>
    </lineage>
</organism>
<keyword evidence="1" id="KW-0732">Signal</keyword>
<dbReference type="RefSeq" id="WP_207856510.1">
    <property type="nucleotide sequence ID" value="NZ_JAFREP010000002.1"/>
</dbReference>
<keyword evidence="4" id="KW-1185">Reference proteome</keyword>
<comment type="caution">
    <text evidence="2">The sequence shown here is derived from an EMBL/GenBank/DDBJ whole genome shotgun (WGS) entry which is preliminary data.</text>
</comment>
<dbReference type="Proteomes" id="UP000664417">
    <property type="component" value="Unassembled WGS sequence"/>
</dbReference>
<evidence type="ECO:0000313" key="2">
    <source>
        <dbReference type="EMBL" id="MBO1317273.1"/>
    </source>
</evidence>
<dbReference type="EMBL" id="JAFREP010000006">
    <property type="protein sequence ID" value="MBO1318580.1"/>
    <property type="molecule type" value="Genomic_DNA"/>
</dbReference>
<accession>A0A8J7QDV8</accession>
<feature type="chain" id="PRO_5036272028" evidence="1">
    <location>
        <begin position="20"/>
        <end position="256"/>
    </location>
</feature>
<protein>
    <submittedName>
        <fullName evidence="2">Uncharacterized protein</fullName>
    </submittedName>
</protein>
<sequence>MFSRILFFLVAFSALPLCAGVGLSDAAKHRGTQGLRVSAGAAPFEIIADSEQALQRMRLRFYVRLRDLVLDEGTQRTLLQADQEQTLCLAVTVGRVEGAMRLGWQVAENGETPRVVAPEAGPALSAAWHAVEFEWVAGEGNGVFQVWLDDAPLSPFTDLHNGSRVVTAVRLGLPGAELGDFRGSVDFDSVVWRDRGEVGREPFSNTQMIEHTSDWPARHSVLFLTGLISEATTVVFGKRQAGSRQHTTEKEGVHED</sequence>
<dbReference type="EMBL" id="JAFREP010000002">
    <property type="protein sequence ID" value="MBO1317273.1"/>
    <property type="molecule type" value="Genomic_DNA"/>
</dbReference>
<evidence type="ECO:0000313" key="4">
    <source>
        <dbReference type="Proteomes" id="UP000664417"/>
    </source>
</evidence>
<dbReference type="Gene3D" id="2.60.120.200">
    <property type="match status" value="1"/>
</dbReference>